<feature type="compositionally biased region" description="Basic residues" evidence="1">
    <location>
        <begin position="392"/>
        <end position="410"/>
    </location>
</feature>
<accession>A0A4D9D4I6</accession>
<evidence type="ECO:0008006" key="4">
    <source>
        <dbReference type="Google" id="ProtNLM"/>
    </source>
</evidence>
<feature type="region of interest" description="Disordered" evidence="1">
    <location>
        <begin position="1"/>
        <end position="42"/>
    </location>
</feature>
<feature type="region of interest" description="Disordered" evidence="1">
    <location>
        <begin position="272"/>
        <end position="410"/>
    </location>
</feature>
<dbReference type="EMBL" id="SDOX01000017">
    <property type="protein sequence ID" value="TFJ84933.1"/>
    <property type="molecule type" value="Genomic_DNA"/>
</dbReference>
<feature type="compositionally biased region" description="Polar residues" evidence="1">
    <location>
        <begin position="687"/>
        <end position="708"/>
    </location>
</feature>
<feature type="compositionally biased region" description="Basic and acidic residues" evidence="1">
    <location>
        <begin position="334"/>
        <end position="349"/>
    </location>
</feature>
<reference evidence="2 3" key="1">
    <citation type="submission" date="2019-01" db="EMBL/GenBank/DDBJ databases">
        <title>Nuclear Genome Assembly of the Microalgal Biofuel strain Nannochloropsis salina CCMP1776.</title>
        <authorList>
            <person name="Hovde B."/>
        </authorList>
    </citation>
    <scope>NUCLEOTIDE SEQUENCE [LARGE SCALE GENOMIC DNA]</scope>
    <source>
        <strain evidence="2 3">CCMP1776</strain>
    </source>
</reference>
<organism evidence="2 3">
    <name type="scientific">Nannochloropsis salina CCMP1776</name>
    <dbReference type="NCBI Taxonomy" id="1027361"/>
    <lineage>
        <taxon>Eukaryota</taxon>
        <taxon>Sar</taxon>
        <taxon>Stramenopiles</taxon>
        <taxon>Ochrophyta</taxon>
        <taxon>Eustigmatophyceae</taxon>
        <taxon>Eustigmatales</taxon>
        <taxon>Monodopsidaceae</taxon>
        <taxon>Microchloropsis</taxon>
        <taxon>Microchloropsis salina</taxon>
    </lineage>
</organism>
<evidence type="ECO:0000313" key="2">
    <source>
        <dbReference type="EMBL" id="TFJ84933.1"/>
    </source>
</evidence>
<feature type="region of interest" description="Disordered" evidence="1">
    <location>
        <begin position="607"/>
        <end position="729"/>
    </location>
</feature>
<feature type="compositionally biased region" description="Low complexity" evidence="1">
    <location>
        <begin position="629"/>
        <end position="648"/>
    </location>
</feature>
<feature type="region of interest" description="Disordered" evidence="1">
    <location>
        <begin position="531"/>
        <end position="560"/>
    </location>
</feature>
<gene>
    <name evidence="2" type="ORF">NSK_003962</name>
</gene>
<proteinExistence type="predicted"/>
<name>A0A4D9D4I6_9STRA</name>
<dbReference type="AlphaFoldDB" id="A0A4D9D4I6"/>
<protein>
    <recommendedName>
        <fullName evidence="4">BZIP domain-containing protein</fullName>
    </recommendedName>
</protein>
<feature type="compositionally biased region" description="Gly residues" evidence="1">
    <location>
        <begin position="300"/>
        <end position="316"/>
    </location>
</feature>
<comment type="caution">
    <text evidence="2">The sequence shown here is derived from an EMBL/GenBank/DDBJ whole genome shotgun (WGS) entry which is preliminary data.</text>
</comment>
<evidence type="ECO:0000256" key="1">
    <source>
        <dbReference type="SAM" id="MobiDB-lite"/>
    </source>
</evidence>
<dbReference type="CDD" id="cd14809">
    <property type="entry name" value="bZIP_AUREO-like"/>
    <property type="match status" value="1"/>
</dbReference>
<dbReference type="OrthoDB" id="200280at2759"/>
<dbReference type="Proteomes" id="UP000355283">
    <property type="component" value="Unassembled WGS sequence"/>
</dbReference>
<sequence length="917" mass="97794">MNQFTAPHLQHTHAPNIKGKKDGKGPKNPPLDLNSYPAEDGLKQELSGAANLMPWATLKDESMLDDGFIGGIMAGGFLEGGKGEGGGDRGDGGGEGEGGTLAFLQGPPSPAEMMMRGAGVGNLGMTSEGQLQYPSFQALSAGALGGQDEEPGALESGRVPHAELTLQDPVFLESWGEEGKGKLRGQGNGGVEKEERGKAKRRRPELKPSDPMPGAGVGQEEVEPWEGTTQAPVGERKAVKGQGGGGNLFRAQEKELREAAALEVAETRAREQRAARSRAGSEGNSVDGQSWEGGLSTLSAGGGDNGHKGAGGGITGEGSFASSHGMLSGDGGEWGDRGEMWIEGGKEGRGTSSSEGLGGSSRRGGEGGEKEGGRDGKGGRKRNLTAEEKVAQSRHRNREHARNTRLRKKAYTKKLKELVDDLERQRKEEDRAKDVLASRALEEVHHRNTVVHSFLHCRARDERDRRKWAQVLDEDCVLTLPITPYRFFPRGEVHNGVRVVQGLDAVMADASSVRLLMEAIGWSALERAHSPSSAPPSFMSSPNASSSSGWKIGAGVEGGAADRDIKEEHGARAGFPPVRLEYVVNAQDIIMSKDTLMCRWTLRTSRSRSSFPSAHVSSRPPSSRPDQPPASSMQQRHSPSSYSSSSCSPPSPVAPLVQKERTGPGAPSPQAGKGSVGAHGEGKEAGDTSTLPVDRSNSAEKYTGTPLQQGPRKNGRAIQGVSGSKRASQQRDCDVLHKLEFGVEGMLYCRFNEQDKLTSVEMVFDVMTVMQQLQRAAGVPCEYLIVPNSLEGACQRAATARVLVRAEAPYPVLHVNEHWTNLRGQTQVDVEGQPLDLLEGASEAPGTRFMVDEVMGGRPASCIMLVFKACRQAFTGYLQLFPLHAAPGGGRGGERGRLAPTHILGILRKVHVTEPEP</sequence>
<evidence type="ECO:0000313" key="3">
    <source>
        <dbReference type="Proteomes" id="UP000355283"/>
    </source>
</evidence>
<feature type="region of interest" description="Disordered" evidence="1">
    <location>
        <begin position="175"/>
        <end position="247"/>
    </location>
</feature>
<feature type="compositionally biased region" description="Low complexity" evidence="1">
    <location>
        <begin position="531"/>
        <end position="548"/>
    </location>
</feature>
<feature type="compositionally biased region" description="Basic and acidic residues" evidence="1">
    <location>
        <begin position="81"/>
        <end position="92"/>
    </location>
</feature>
<feature type="compositionally biased region" description="Low complexity" evidence="1">
    <location>
        <begin position="607"/>
        <end position="621"/>
    </location>
</feature>
<feature type="region of interest" description="Disordered" evidence="1">
    <location>
        <begin position="80"/>
        <end position="100"/>
    </location>
</feature>
<keyword evidence="3" id="KW-1185">Reference proteome</keyword>
<feature type="compositionally biased region" description="Basic and acidic residues" evidence="1">
    <location>
        <begin position="363"/>
        <end position="391"/>
    </location>
</feature>